<reference evidence="6" key="1">
    <citation type="journal article" date="2023" name="Int. J. Syst. Evol. Microbiol.">
        <title>Collibacillus ludicampi gen. nov., sp. nov., a new soil bacterium of the family Alicyclobacillaceae.</title>
        <authorList>
            <person name="Jojima T."/>
            <person name="Ioku Y."/>
            <person name="Fukuta Y."/>
            <person name="Shirasaka N."/>
            <person name="Matsumura Y."/>
            <person name="Mori M."/>
        </authorList>
    </citation>
    <scope>NUCLEOTIDE SEQUENCE</scope>
    <source>
        <strain evidence="6">TP075</strain>
    </source>
</reference>
<dbReference type="InterPro" id="IPR000092">
    <property type="entry name" value="Polyprenyl_synt"/>
</dbReference>
<dbReference type="InterPro" id="IPR008949">
    <property type="entry name" value="Isoprenoid_synthase_dom_sf"/>
</dbReference>
<dbReference type="Pfam" id="PF00348">
    <property type="entry name" value="polyprenyl_synt"/>
    <property type="match status" value="1"/>
</dbReference>
<gene>
    <name evidence="6" type="ORF">DNHGIG_10930</name>
</gene>
<dbReference type="PANTHER" id="PTHR12001:SF69">
    <property type="entry name" value="ALL TRANS-POLYPRENYL-DIPHOSPHATE SYNTHASE PDSS1"/>
    <property type="match status" value="1"/>
</dbReference>
<dbReference type="GO" id="GO:0004659">
    <property type="term" value="F:prenyltransferase activity"/>
    <property type="evidence" value="ECO:0007669"/>
    <property type="project" value="InterPro"/>
</dbReference>
<dbReference type="SFLD" id="SFLDG01211">
    <property type="entry name" value="Competence_Regulatory_Protein"/>
    <property type="match status" value="1"/>
</dbReference>
<comment type="caution">
    <text evidence="6">The sequence shown here is derived from an EMBL/GenBank/DDBJ whole genome shotgun (WGS) entry which is preliminary data.</text>
</comment>
<dbReference type="PANTHER" id="PTHR12001">
    <property type="entry name" value="GERANYLGERANYL PYROPHOSPHATE SYNTHASE"/>
    <property type="match status" value="1"/>
</dbReference>
<keyword evidence="4" id="KW-0479">Metal-binding</keyword>
<comment type="cofactor">
    <cofactor evidence="1">
        <name>Mg(2+)</name>
        <dbReference type="ChEBI" id="CHEBI:18420"/>
    </cofactor>
</comment>
<dbReference type="InterPro" id="IPR033965">
    <property type="entry name" value="ComQ"/>
</dbReference>
<dbReference type="Gene3D" id="1.10.600.10">
    <property type="entry name" value="Farnesyl Diphosphate Synthase"/>
    <property type="match status" value="1"/>
</dbReference>
<protein>
    <submittedName>
        <fullName evidence="6">Uncharacterized protein</fullName>
    </submittedName>
</protein>
<dbReference type="GO" id="GO:0046872">
    <property type="term" value="F:metal ion binding"/>
    <property type="evidence" value="ECO:0007669"/>
    <property type="project" value="UniProtKB-KW"/>
</dbReference>
<comment type="similarity">
    <text evidence="2">Belongs to the FPP/GGPP synthase family.</text>
</comment>
<dbReference type="CDD" id="cd00867">
    <property type="entry name" value="Trans_IPPS"/>
    <property type="match status" value="1"/>
</dbReference>
<keyword evidence="5" id="KW-0460">Magnesium</keyword>
<dbReference type="EMBL" id="BOQE01000001">
    <property type="protein sequence ID" value="GIM45544.1"/>
    <property type="molecule type" value="Genomic_DNA"/>
</dbReference>
<evidence type="ECO:0000256" key="2">
    <source>
        <dbReference type="ARBA" id="ARBA00006706"/>
    </source>
</evidence>
<proteinExistence type="inferred from homology"/>
<evidence type="ECO:0000313" key="7">
    <source>
        <dbReference type="Proteomes" id="UP001057291"/>
    </source>
</evidence>
<evidence type="ECO:0000256" key="4">
    <source>
        <dbReference type="ARBA" id="ARBA00022723"/>
    </source>
</evidence>
<evidence type="ECO:0000256" key="5">
    <source>
        <dbReference type="ARBA" id="ARBA00022842"/>
    </source>
</evidence>
<accession>A0AAV4LD04</accession>
<sequence length="205" mass="23137">MFGGQSHDIYQAAAAVELMILSLDIFDDLQDQDDFSVPWNKIDVGISMNIATGLLVLSTKALEQTSFELTNRMCAIRYLNSHVLKAVNGQHNDLMDSIESEEDYLQMVRNKSAALLASACLIGTALATEKYHDTVNKYAEHMGIAAQIKNDIKDICRLDEKNDLVNKKKTLPTLYLLHNSHPEFQLIKDYYLGNLKKEELVQMGR</sequence>
<evidence type="ECO:0000256" key="1">
    <source>
        <dbReference type="ARBA" id="ARBA00001946"/>
    </source>
</evidence>
<dbReference type="SFLD" id="SFLDS00005">
    <property type="entry name" value="Isoprenoid_Synthase_Type_I"/>
    <property type="match status" value="1"/>
</dbReference>
<keyword evidence="3" id="KW-0808">Transferase</keyword>
<organism evidence="6 7">
    <name type="scientific">Collibacillus ludicampi</name>
    <dbReference type="NCBI Taxonomy" id="2771369"/>
    <lineage>
        <taxon>Bacteria</taxon>
        <taxon>Bacillati</taxon>
        <taxon>Bacillota</taxon>
        <taxon>Bacilli</taxon>
        <taxon>Bacillales</taxon>
        <taxon>Alicyclobacillaceae</taxon>
        <taxon>Collibacillus</taxon>
    </lineage>
</organism>
<dbReference type="Proteomes" id="UP001057291">
    <property type="component" value="Unassembled WGS sequence"/>
</dbReference>
<name>A0AAV4LD04_9BACL</name>
<evidence type="ECO:0000313" key="6">
    <source>
        <dbReference type="EMBL" id="GIM45544.1"/>
    </source>
</evidence>
<dbReference type="AlphaFoldDB" id="A0AAV4LD04"/>
<dbReference type="SUPFAM" id="SSF48576">
    <property type="entry name" value="Terpenoid synthases"/>
    <property type="match status" value="1"/>
</dbReference>
<keyword evidence="7" id="KW-1185">Reference proteome</keyword>
<evidence type="ECO:0000256" key="3">
    <source>
        <dbReference type="ARBA" id="ARBA00022679"/>
    </source>
</evidence>
<dbReference type="GO" id="GO:0008299">
    <property type="term" value="P:isoprenoid biosynthetic process"/>
    <property type="evidence" value="ECO:0007669"/>
    <property type="project" value="InterPro"/>
</dbReference>